<dbReference type="EMBL" id="CALSBS010000021">
    <property type="protein sequence ID" value="CAH6661237.1"/>
    <property type="molecule type" value="Genomic_DNA"/>
</dbReference>
<reference evidence="1" key="1">
    <citation type="submission" date="2022-05" db="EMBL/GenBank/DDBJ databases">
        <authorList>
            <person name="Blom J."/>
        </authorList>
    </citation>
    <scope>NUCLEOTIDE SEQUENCE</scope>
    <source>
        <strain evidence="1">Type strain: CPO20170097</strain>
    </source>
</reference>
<accession>A0ABM9FDF0</accession>
<sequence>MSGFQSFNTAGAKVVDSDFYGTYYRDSKVYSTISDTGYFEISTPLGNGTDMGFAINPFPYNNDLQWFKFNNNAKVIFGYPYMTANAGTMARTGYDVTTTSGYVDVFNAQGKLVWSAVTAAKIPRVTGFFEIPANYDLDNTAYSQSIGTNSWLLASDCPGNLNTDGTVSGYSGLFFKFSGGTLQAVWINRNQVSWANTLKPYGLKIPFAILPNL</sequence>
<evidence type="ECO:0000313" key="1">
    <source>
        <dbReference type="EMBL" id="CAH6661237.1"/>
    </source>
</evidence>
<keyword evidence="2" id="KW-1185">Reference proteome</keyword>
<protein>
    <submittedName>
        <fullName evidence="1">Uncharacterized protein</fullName>
    </submittedName>
</protein>
<dbReference type="Proteomes" id="UP001152651">
    <property type="component" value="Unassembled WGS sequence"/>
</dbReference>
<proteinExistence type="predicted"/>
<name>A0ABM9FDF0_9ENTR</name>
<gene>
    <name evidence="1" type="ORF">FBBNIHIM_19195</name>
</gene>
<comment type="caution">
    <text evidence="1">The sequence shown here is derived from an EMBL/GenBank/DDBJ whole genome shotgun (WGS) entry which is preliminary data.</text>
</comment>
<evidence type="ECO:0000313" key="2">
    <source>
        <dbReference type="Proteomes" id="UP001152651"/>
    </source>
</evidence>
<organism evidence="1 2">
    <name type="scientific">Pseudocitrobacter vendiensis</name>
    <dbReference type="NCBI Taxonomy" id="2488306"/>
    <lineage>
        <taxon>Bacteria</taxon>
        <taxon>Pseudomonadati</taxon>
        <taxon>Pseudomonadota</taxon>
        <taxon>Gammaproteobacteria</taxon>
        <taxon>Enterobacterales</taxon>
        <taxon>Enterobacteriaceae</taxon>
        <taxon>Pseudocitrobacter</taxon>
    </lineage>
</organism>